<dbReference type="Gene3D" id="1.20.120.20">
    <property type="entry name" value="Apolipoprotein"/>
    <property type="match status" value="1"/>
</dbReference>
<keyword evidence="1" id="KW-0812">Transmembrane</keyword>
<reference evidence="2 3" key="1">
    <citation type="submission" date="2024-02" db="EMBL/GenBank/DDBJ databases">
        <authorList>
            <person name="Saticioglu I.B."/>
        </authorList>
    </citation>
    <scope>NUCLEOTIDE SEQUENCE [LARGE SCALE GENOMIC DNA]</scope>
    <source>
        <strain evidence="2 3">Mu-80</strain>
    </source>
</reference>
<protein>
    <recommendedName>
        <fullName evidence="4">Response regulator</fullName>
    </recommendedName>
</protein>
<evidence type="ECO:0000313" key="2">
    <source>
        <dbReference type="EMBL" id="MEJ1089265.1"/>
    </source>
</evidence>
<organism evidence="2 3">
    <name type="scientific">Microbacterium bandirmense</name>
    <dbReference type="NCBI Taxonomy" id="3122050"/>
    <lineage>
        <taxon>Bacteria</taxon>
        <taxon>Bacillati</taxon>
        <taxon>Actinomycetota</taxon>
        <taxon>Actinomycetes</taxon>
        <taxon>Micrococcales</taxon>
        <taxon>Microbacteriaceae</taxon>
        <taxon>Microbacterium</taxon>
    </lineage>
</organism>
<name>A0ABU8LE20_9MICO</name>
<proteinExistence type="predicted"/>
<gene>
    <name evidence="2" type="ORF">WDU99_13165</name>
</gene>
<dbReference type="EMBL" id="JBBDGM010000011">
    <property type="protein sequence ID" value="MEJ1089265.1"/>
    <property type="molecule type" value="Genomic_DNA"/>
</dbReference>
<evidence type="ECO:0008006" key="4">
    <source>
        <dbReference type="Google" id="ProtNLM"/>
    </source>
</evidence>
<dbReference type="Proteomes" id="UP001371224">
    <property type="component" value="Unassembled WGS sequence"/>
</dbReference>
<keyword evidence="1" id="KW-0472">Membrane</keyword>
<keyword evidence="3" id="KW-1185">Reference proteome</keyword>
<dbReference type="RefSeq" id="WP_337332909.1">
    <property type="nucleotide sequence ID" value="NZ_JBBDGM010000011.1"/>
</dbReference>
<sequence>MYMSAELIATLSSFIMLGIGMLGALAWLVRRIDAVEDRLGAKIDAGDEKLGARIDGLDEKLSARIDAVEDKLGARIDGLAGELTEVKIAVARLEGPPRHLLPVR</sequence>
<evidence type="ECO:0000313" key="3">
    <source>
        <dbReference type="Proteomes" id="UP001371224"/>
    </source>
</evidence>
<comment type="caution">
    <text evidence="2">The sequence shown here is derived from an EMBL/GenBank/DDBJ whole genome shotgun (WGS) entry which is preliminary data.</text>
</comment>
<evidence type="ECO:0000256" key="1">
    <source>
        <dbReference type="SAM" id="Phobius"/>
    </source>
</evidence>
<keyword evidence="1" id="KW-1133">Transmembrane helix</keyword>
<accession>A0ABU8LE20</accession>
<feature type="transmembrane region" description="Helical" evidence="1">
    <location>
        <begin position="6"/>
        <end position="29"/>
    </location>
</feature>